<proteinExistence type="inferred from homology"/>
<keyword evidence="15" id="KW-0820">tRNA-binding</keyword>
<feature type="non-terminal residue" evidence="18">
    <location>
        <position position="1"/>
    </location>
</feature>
<organism evidence="18 19">
    <name type="scientific">Scytalidium lignicola</name>
    <name type="common">Hyphomycete</name>
    <dbReference type="NCBI Taxonomy" id="5539"/>
    <lineage>
        <taxon>Eukaryota</taxon>
        <taxon>Fungi</taxon>
        <taxon>Dikarya</taxon>
        <taxon>Ascomycota</taxon>
        <taxon>Pezizomycotina</taxon>
        <taxon>Leotiomycetes</taxon>
        <taxon>Leotiomycetes incertae sedis</taxon>
        <taxon>Scytalidium</taxon>
    </lineage>
</organism>
<dbReference type="Pfam" id="PF00160">
    <property type="entry name" value="Pro_isomerase"/>
    <property type="match status" value="1"/>
</dbReference>
<dbReference type="EMBL" id="NCSJ02000087">
    <property type="protein sequence ID" value="RFU30967.1"/>
    <property type="molecule type" value="Genomic_DNA"/>
</dbReference>
<evidence type="ECO:0000256" key="16">
    <source>
        <dbReference type="SAM" id="MobiDB-lite"/>
    </source>
</evidence>
<evidence type="ECO:0000256" key="12">
    <source>
        <dbReference type="ARBA" id="ARBA00047676"/>
    </source>
</evidence>
<evidence type="ECO:0000256" key="1">
    <source>
        <dbReference type="ARBA" id="ARBA00000971"/>
    </source>
</evidence>
<dbReference type="GO" id="GO:0051082">
    <property type="term" value="F:unfolded protein binding"/>
    <property type="evidence" value="ECO:0007669"/>
    <property type="project" value="UniProtKB-ARBA"/>
</dbReference>
<dbReference type="OMA" id="AICFAWR"/>
<evidence type="ECO:0000256" key="7">
    <source>
        <dbReference type="ARBA" id="ARBA00022490"/>
    </source>
</evidence>
<evidence type="ECO:0000256" key="10">
    <source>
        <dbReference type="ARBA" id="ARBA00023110"/>
    </source>
</evidence>
<evidence type="ECO:0000259" key="17">
    <source>
        <dbReference type="PROSITE" id="PS50072"/>
    </source>
</evidence>
<dbReference type="FunFam" id="3.50.80.10:FF:000001">
    <property type="entry name" value="D-aminoacyl-tRNA deacylase"/>
    <property type="match status" value="1"/>
</dbReference>
<dbReference type="PROSITE" id="PS00170">
    <property type="entry name" value="CSA_PPIASE_1"/>
    <property type="match status" value="1"/>
</dbReference>
<keyword evidence="9 14" id="KW-0802">TPR repeat</keyword>
<comment type="subcellular location">
    <subcellularLocation>
        <location evidence="3 15">Cytoplasm</location>
    </subcellularLocation>
</comment>
<feature type="non-terminal residue" evidence="18">
    <location>
        <position position="535"/>
    </location>
</feature>
<evidence type="ECO:0000256" key="3">
    <source>
        <dbReference type="ARBA" id="ARBA00004496"/>
    </source>
</evidence>
<dbReference type="OrthoDB" id="193499at2759"/>
<comment type="catalytic activity">
    <reaction evidence="1">
        <text>[protein]-peptidylproline (omega=180) = [protein]-peptidylproline (omega=0)</text>
        <dbReference type="Rhea" id="RHEA:16237"/>
        <dbReference type="Rhea" id="RHEA-COMP:10747"/>
        <dbReference type="Rhea" id="RHEA-COMP:10748"/>
        <dbReference type="ChEBI" id="CHEBI:83833"/>
        <dbReference type="ChEBI" id="CHEBI:83834"/>
        <dbReference type="EC" id="5.2.1.8"/>
    </reaction>
</comment>
<keyword evidence="11" id="KW-0413">Isomerase</keyword>
<dbReference type="SMART" id="SM00028">
    <property type="entry name" value="TPR"/>
    <property type="match status" value="2"/>
</dbReference>
<protein>
    <recommendedName>
        <fullName evidence="6 15">D-aminoacyl-tRNA deacylase</fullName>
        <ecNumber evidence="15">3.1.1.96</ecNumber>
    </recommendedName>
</protein>
<dbReference type="CDD" id="cd01926">
    <property type="entry name" value="cyclophilin_ABH_like"/>
    <property type="match status" value="1"/>
</dbReference>
<dbReference type="EC" id="3.1.1.96" evidence="15"/>
<feature type="repeat" description="TPR" evidence="14">
    <location>
        <begin position="472"/>
        <end position="505"/>
    </location>
</feature>
<dbReference type="InterPro" id="IPR029000">
    <property type="entry name" value="Cyclophilin-like_dom_sf"/>
</dbReference>
<dbReference type="PRINTS" id="PR00153">
    <property type="entry name" value="CSAPPISMRASE"/>
</dbReference>
<comment type="catalytic activity">
    <reaction evidence="13">
        <text>a D-aminoacyl-tRNA + H2O = a tRNA + a D-alpha-amino acid + H(+)</text>
        <dbReference type="Rhea" id="RHEA:13953"/>
        <dbReference type="Rhea" id="RHEA-COMP:10123"/>
        <dbReference type="Rhea" id="RHEA-COMP:10124"/>
        <dbReference type="ChEBI" id="CHEBI:15377"/>
        <dbReference type="ChEBI" id="CHEBI:15378"/>
        <dbReference type="ChEBI" id="CHEBI:59871"/>
        <dbReference type="ChEBI" id="CHEBI:78442"/>
        <dbReference type="ChEBI" id="CHEBI:79333"/>
        <dbReference type="EC" id="3.1.1.96"/>
    </reaction>
</comment>
<dbReference type="SUPFAM" id="SSF48452">
    <property type="entry name" value="TPR-like"/>
    <property type="match status" value="1"/>
</dbReference>
<dbReference type="STRING" id="5539.A0A3E2HCA7"/>
<dbReference type="SUPFAM" id="SSF50891">
    <property type="entry name" value="Cyclophilin-like"/>
    <property type="match status" value="1"/>
</dbReference>
<dbReference type="InterPro" id="IPR011990">
    <property type="entry name" value="TPR-like_helical_dom_sf"/>
</dbReference>
<dbReference type="GO" id="GO:0005737">
    <property type="term" value="C:cytoplasm"/>
    <property type="evidence" value="ECO:0007669"/>
    <property type="project" value="UniProtKB-SubCell"/>
</dbReference>
<dbReference type="PROSITE" id="PS50005">
    <property type="entry name" value="TPR"/>
    <property type="match status" value="1"/>
</dbReference>
<keyword evidence="15" id="KW-0378">Hydrolase</keyword>
<sequence>MLSKARPEQRSQRNIVAEGSSAILQRVLSASVTVDEQLISSIGKGVLVFAAVAPGDTEKEADALATKVVKMKLWDDEAGGRWKKNVKDIDGEILCVSQFTLLANTRKGTKPDFHGAMGGEEAKQLYEYFYSKVQKGYKQEKVQNGVFQAMMQVALVNDGPPIIASTMAETKKRSRVFFDISIGGKPQGRVSFELYNDIVPKTAENFRALCTGEKGVGKAGKPLHYKGSTFHRVIKQFMIQGGDFTAGNGTGGESIYGTKFEDENFELKHEKPFLLSMANAGPGTNGSQFFVTTVPTPHLDGKHVVFGEVLNGKSIVRKVENLRTLESDKPSKEVVITDCGELTGEEAEMADKKAPDSSGDPYEDYPEDQSGELSAGEIVKIATDLKGFGNVAFKEGNLELGLEKYQKGLRYLNEDPELKNESEDTKKAIPSLRFTLNSNSALLAVKLKQWDDGAKFASNALEVQHITDAEKAKALYRRALAHVGLKDEEQAVKDLEEANKLVPGDAAVLKELSTVKKSIAERARKEKAAYSKFFS</sequence>
<dbReference type="Gene3D" id="3.50.80.10">
    <property type="entry name" value="D-tyrosyl-tRNA(Tyr) deacylase"/>
    <property type="match status" value="1"/>
</dbReference>
<reference evidence="18 19" key="1">
    <citation type="submission" date="2018-05" db="EMBL/GenBank/DDBJ databases">
        <title>Draft genome sequence of Scytalidium lignicola DSM 105466, a ubiquitous saprotrophic fungus.</title>
        <authorList>
            <person name="Buettner E."/>
            <person name="Gebauer A.M."/>
            <person name="Hofrichter M."/>
            <person name="Liers C."/>
            <person name="Kellner H."/>
        </authorList>
    </citation>
    <scope>NUCLEOTIDE SEQUENCE [LARGE SCALE GENOMIC DNA]</scope>
    <source>
        <strain evidence="18 19">DSM 105466</strain>
    </source>
</reference>
<evidence type="ECO:0000256" key="14">
    <source>
        <dbReference type="PROSITE-ProRule" id="PRU00339"/>
    </source>
</evidence>
<evidence type="ECO:0000256" key="9">
    <source>
        <dbReference type="ARBA" id="ARBA00022803"/>
    </source>
</evidence>
<dbReference type="SUPFAM" id="SSF69500">
    <property type="entry name" value="DTD-like"/>
    <property type="match status" value="1"/>
</dbReference>
<keyword evidence="8" id="KW-0677">Repeat</keyword>
<accession>A0A3E2HCA7</accession>
<dbReference type="GO" id="GO:0106026">
    <property type="term" value="F:Gly-tRNA(Ala) deacylase activity"/>
    <property type="evidence" value="ECO:0007669"/>
    <property type="project" value="RHEA"/>
</dbReference>
<comment type="catalytic activity">
    <reaction evidence="12">
        <text>glycyl-tRNA(Ala) + H2O = tRNA(Ala) + glycine + H(+)</text>
        <dbReference type="Rhea" id="RHEA:53744"/>
        <dbReference type="Rhea" id="RHEA-COMP:9657"/>
        <dbReference type="Rhea" id="RHEA-COMP:13640"/>
        <dbReference type="ChEBI" id="CHEBI:15377"/>
        <dbReference type="ChEBI" id="CHEBI:15378"/>
        <dbReference type="ChEBI" id="CHEBI:57305"/>
        <dbReference type="ChEBI" id="CHEBI:78442"/>
        <dbReference type="ChEBI" id="CHEBI:78522"/>
        <dbReference type="EC" id="3.1.1.96"/>
    </reaction>
</comment>
<dbReference type="Proteomes" id="UP000258309">
    <property type="component" value="Unassembled WGS sequence"/>
</dbReference>
<dbReference type="FunFam" id="2.40.100.10:FF:000009">
    <property type="entry name" value="Peptidyl-prolyl cis-trans isomerase D"/>
    <property type="match status" value="1"/>
</dbReference>
<comment type="function">
    <text evidence="2">PPIases accelerate the folding of proteins. It catalyzes the cis-trans isomerization of proline imidic peptide bonds in oligopeptides.</text>
</comment>
<dbReference type="Pfam" id="PF02580">
    <property type="entry name" value="Tyr_Deacylase"/>
    <property type="match status" value="1"/>
</dbReference>
<name>A0A3E2HCA7_SCYLI</name>
<evidence type="ECO:0000256" key="4">
    <source>
        <dbReference type="ARBA" id="ARBA00009673"/>
    </source>
</evidence>
<evidence type="ECO:0000256" key="11">
    <source>
        <dbReference type="ARBA" id="ARBA00023235"/>
    </source>
</evidence>
<keyword evidence="19" id="KW-1185">Reference proteome</keyword>
<evidence type="ECO:0000313" key="19">
    <source>
        <dbReference type="Proteomes" id="UP000258309"/>
    </source>
</evidence>
<feature type="domain" description="PPIase cyclophilin-type" evidence="17">
    <location>
        <begin position="177"/>
        <end position="341"/>
    </location>
</feature>
<feature type="region of interest" description="Disordered" evidence="16">
    <location>
        <begin position="342"/>
        <end position="370"/>
    </location>
</feature>
<dbReference type="GO" id="GO:0051499">
    <property type="term" value="F:D-aminoacyl-tRNA deacylase activity"/>
    <property type="evidence" value="ECO:0007669"/>
    <property type="project" value="UniProtKB-EC"/>
</dbReference>
<gene>
    <name evidence="18" type="ORF">B7463_g5362</name>
</gene>
<keyword evidence="10" id="KW-0697">Rotamase</keyword>
<dbReference type="NCBIfam" id="TIGR00256">
    <property type="entry name" value="D-aminoacyl-tRNA deacylase"/>
    <property type="match status" value="1"/>
</dbReference>
<dbReference type="FunFam" id="1.25.40.10:FF:000029">
    <property type="entry name" value="peptidyl-prolyl cis-trans isomerase D"/>
    <property type="match status" value="1"/>
</dbReference>
<dbReference type="InterPro" id="IPR020892">
    <property type="entry name" value="Cyclophilin-type_PPIase_CS"/>
</dbReference>
<comment type="similarity">
    <text evidence="5">Belongs to the cyclophilin-type PPIase family. PPIase D subfamily.</text>
</comment>
<dbReference type="InterPro" id="IPR019734">
    <property type="entry name" value="TPR_rpt"/>
</dbReference>
<dbReference type="Gene3D" id="1.25.40.10">
    <property type="entry name" value="Tetratricopeptide repeat domain"/>
    <property type="match status" value="1"/>
</dbReference>
<dbReference type="InterPro" id="IPR023509">
    <property type="entry name" value="DTD-like_sf"/>
</dbReference>
<dbReference type="PANTHER" id="PTHR11071">
    <property type="entry name" value="PEPTIDYL-PROLYL CIS-TRANS ISOMERASE"/>
    <property type="match status" value="1"/>
</dbReference>
<dbReference type="InterPro" id="IPR002130">
    <property type="entry name" value="Cyclophilin-type_PPIase_dom"/>
</dbReference>
<dbReference type="GO" id="GO:0003755">
    <property type="term" value="F:peptidyl-prolyl cis-trans isomerase activity"/>
    <property type="evidence" value="ECO:0007669"/>
    <property type="project" value="UniProtKB-KW"/>
</dbReference>
<evidence type="ECO:0000256" key="2">
    <source>
        <dbReference type="ARBA" id="ARBA00002388"/>
    </source>
</evidence>
<evidence type="ECO:0000256" key="13">
    <source>
        <dbReference type="ARBA" id="ARBA00048018"/>
    </source>
</evidence>
<comment type="similarity">
    <text evidence="4 15">Belongs to the DTD family.</text>
</comment>
<dbReference type="InterPro" id="IPR003732">
    <property type="entry name" value="Daa-tRNA_deacyls_DTD"/>
</dbReference>
<evidence type="ECO:0000256" key="6">
    <source>
        <dbReference type="ARBA" id="ARBA00020007"/>
    </source>
</evidence>
<dbReference type="GO" id="GO:0000049">
    <property type="term" value="F:tRNA binding"/>
    <property type="evidence" value="ECO:0007669"/>
    <property type="project" value="UniProtKB-KW"/>
</dbReference>
<dbReference type="Gene3D" id="2.40.100.10">
    <property type="entry name" value="Cyclophilin-like"/>
    <property type="match status" value="1"/>
</dbReference>
<feature type="compositionally biased region" description="Acidic residues" evidence="16">
    <location>
        <begin position="361"/>
        <end position="370"/>
    </location>
</feature>
<dbReference type="GO" id="GO:0016018">
    <property type="term" value="F:cyclosporin A binding"/>
    <property type="evidence" value="ECO:0007669"/>
    <property type="project" value="TreeGrafter"/>
</dbReference>
<comment type="caution">
    <text evidence="18">The sequence shown here is derived from an EMBL/GenBank/DDBJ whole genome shotgun (WGS) entry which is preliminary data.</text>
</comment>
<dbReference type="GO" id="GO:0042026">
    <property type="term" value="P:protein refolding"/>
    <property type="evidence" value="ECO:0007669"/>
    <property type="project" value="UniProtKB-ARBA"/>
</dbReference>
<keyword evidence="7 15" id="KW-0963">Cytoplasm</keyword>
<evidence type="ECO:0000256" key="8">
    <source>
        <dbReference type="ARBA" id="ARBA00022737"/>
    </source>
</evidence>
<keyword evidence="15" id="KW-0694">RNA-binding</keyword>
<dbReference type="PROSITE" id="PS50072">
    <property type="entry name" value="CSA_PPIASE_2"/>
    <property type="match status" value="1"/>
</dbReference>
<evidence type="ECO:0000256" key="15">
    <source>
        <dbReference type="RuleBase" id="RU003470"/>
    </source>
</evidence>
<dbReference type="PANTHER" id="PTHR11071:SF561">
    <property type="entry name" value="PEPTIDYL-PROLYL CIS-TRANS ISOMERASE D-RELATED"/>
    <property type="match status" value="1"/>
</dbReference>
<evidence type="ECO:0000313" key="18">
    <source>
        <dbReference type="EMBL" id="RFU30967.1"/>
    </source>
</evidence>
<evidence type="ECO:0000256" key="5">
    <source>
        <dbReference type="ARBA" id="ARBA00010898"/>
    </source>
</evidence>
<dbReference type="AlphaFoldDB" id="A0A3E2HCA7"/>